<name>A0ACC6NZG0_9BURK</name>
<dbReference type="Proteomes" id="UP001364695">
    <property type="component" value="Unassembled WGS sequence"/>
</dbReference>
<evidence type="ECO:0000313" key="2">
    <source>
        <dbReference type="Proteomes" id="UP001364695"/>
    </source>
</evidence>
<protein>
    <submittedName>
        <fullName evidence="1">Phosphoribosylformylglycinamidine synthase</fullName>
        <ecNumber evidence="1">6.3.5.3</ecNumber>
    </submittedName>
</protein>
<dbReference type="EMBL" id="JAWDIE010000003">
    <property type="protein sequence ID" value="MEJ7137361.1"/>
    <property type="molecule type" value="Genomic_DNA"/>
</dbReference>
<proteinExistence type="predicted"/>
<sequence>MTTPDLLTPVAGGSALSAAQSQRLLQTLQGVALAAGGTPPQQVAARHVHWVHWQQAPTPQQTAQVHSLLQYGDAWTGDETAAPGRVVLTVMPRRGTVSPWASKATDIARGCGLPVARVERVTEFHLDLTPAGGWLEQIGLKKSAPAQPDAALRQALARALHDRMTQEVVFQPDQARVLFDERSAPPLERIAVLAEGESALREANTRLGLALSPDEISYLHEAFVRLQRDPSDVELMMFAQANSEHCRHKIFNAHFTVDGEAQDHTLFGMIRHTEATHPGGTVVAYSDNAAILRGHTVERWAVPADAWATQEAPGLDAFQYRTRRASSGVLMKVETHNHPTAISPDPGAATGAGGEIRDEGATGRGSQPKAGLVGFSVSHLRLPDLAAPWEDAARADGSLGTQPAHMATPLDIMTAGPLGAAAFNNEFGRPSLAGYFRVFEQTVDGVRRGYHKPIMLAGGLGSIDLEQSHKRDFPAGTQLIVLGGPGLRIGMGGGAASSLDSGHNAVELDFDSVQRGNPEMQRRAQEVINHCWQLGTDNPVLSIHDVGAGGISNALPELVDVVGRGASFDLDRIPVEEAGLAPKEIWCNESQERYVLAIAPQRLAQFDAFCRRERCPYAVVGVVTDEPVLRLGAGLIEPDGQGAFRVDAAAAESAGPLPIDMPMSVLLGKPPRMSRDATRIQPEGRPAQVGPGVADGLLGLDLGEARLEALVLDVLRHPTVASKRFLITIGDRTVGGLSHRDQMVGPWQVPVADVAVTLADHASLAGEAMALGERTPLASVHAAASGRMAVAESLTNLLAAPITLDRVKLSANWMAACGQPGEDAALFDTVRAVGLELCPALGVGIPVGKDSLSMTTRWQDAESRTERRVTSPVSLVVTAFATVDDVRGTLTPQLQPGDTCLILVDLAHGQQRLGGSIAAQCLGQFGQRVPDVQDPQDIVRAVAAVNALRERGLILAYHDRSDGGLWAAVAEMAFAGHVGVSLNIDLLVTEGDGVSDSLADVGDSKNWAAQIGQRRTERSLQALFNEELGLVLQVPRAQRDTAMALLREHGLSRHSHVVGQTHSAQTLDIWRDATRVLTLPLAEALSAWDEVSWRIARLRDNAELADQEHATVADLSDPAAGGLHEHLSATAQAACAPAVLTARPRVAVLREQGVNSQVEMAYAFHLAGFDAFDVHMSDLQAGRVRLAEVQMLVACGGFSYGDTLGAGEGWARSILFNPVLRDTFAAFFQRPETLTLGVCNGCQMLAALAELIPGAQAWPRFTHNLSGRYEARLSQVEVLDSPSLLLKGLAGSRLPIVVSHGEGYANFERQGSQDALQAAHLAALRFVDGSGAPAQGYPLNPNGSPGGLTAVTSLDGRATAMMPHPERVFRRAQMSWQAGDGAAQGGHSPWMALFHNAARALSLG</sequence>
<keyword evidence="1" id="KW-0436">Ligase</keyword>
<comment type="caution">
    <text evidence="1">The sequence shown here is derived from an EMBL/GenBank/DDBJ whole genome shotgun (WGS) entry which is preliminary data.</text>
</comment>
<dbReference type="EC" id="6.3.5.3" evidence="1"/>
<evidence type="ECO:0000313" key="1">
    <source>
        <dbReference type="EMBL" id="MEJ7137361.1"/>
    </source>
</evidence>
<keyword evidence="2" id="KW-1185">Reference proteome</keyword>
<reference evidence="1" key="1">
    <citation type="submission" date="2023-10" db="EMBL/GenBank/DDBJ databases">
        <title>Amphibacter perezi, gen. nov., sp. nov. a novel taxa of the family Comamonadaceae, class Betaproteobacteria isolated from the skin microbiota of Pelophylax perezi from different populations.</title>
        <authorList>
            <person name="Costa S."/>
            <person name="Proenca D.N."/>
            <person name="Lopes I."/>
            <person name="Morais P.V."/>
        </authorList>
    </citation>
    <scope>NUCLEOTIDE SEQUENCE</scope>
    <source>
        <strain evidence="1">SL12-8</strain>
    </source>
</reference>
<accession>A0ACC6NZG0</accession>
<organism evidence="1 2">
    <name type="scientific">Amphibiibacter pelophylacis</name>
    <dbReference type="NCBI Taxonomy" id="1799477"/>
    <lineage>
        <taxon>Bacteria</taxon>
        <taxon>Pseudomonadati</taxon>
        <taxon>Pseudomonadota</taxon>
        <taxon>Betaproteobacteria</taxon>
        <taxon>Burkholderiales</taxon>
        <taxon>Sphaerotilaceae</taxon>
        <taxon>Amphibiibacter</taxon>
    </lineage>
</organism>
<gene>
    <name evidence="1" type="primary">purL</name>
    <name evidence="1" type="synonym">purI</name>
    <name evidence="1" type="ORF">RV045_02810</name>
</gene>